<dbReference type="Proteomes" id="UP000275267">
    <property type="component" value="Unassembled WGS sequence"/>
</dbReference>
<feature type="region of interest" description="Disordered" evidence="1">
    <location>
        <begin position="1"/>
        <end position="55"/>
    </location>
</feature>
<evidence type="ECO:0000313" key="3">
    <source>
        <dbReference type="Proteomes" id="UP000275267"/>
    </source>
</evidence>
<dbReference type="EMBL" id="PQIB02000009">
    <property type="protein sequence ID" value="RLM99547.1"/>
    <property type="molecule type" value="Genomic_DNA"/>
</dbReference>
<dbReference type="OrthoDB" id="1722905at2759"/>
<sequence>MAAEWDSGSEAGPTGDCPSAAASPVKGNAALPEESDAGASASGSSEAKVDDGNIQEAESSLREGLSLNYERLLNSVKVSLMLLKASSSVAYLVSWLNKNCRRLSVNLLNFSQNFGSKLGPIKKHWLLTAVLF</sequence>
<dbReference type="STRING" id="4540.A0A3L6RAL9"/>
<dbReference type="AlphaFoldDB" id="A0A3L6RAL9"/>
<evidence type="ECO:0000313" key="2">
    <source>
        <dbReference type="EMBL" id="RLM99547.1"/>
    </source>
</evidence>
<protein>
    <submittedName>
        <fullName evidence="2">Uncharacterized protein</fullName>
    </submittedName>
</protein>
<keyword evidence="3" id="KW-1185">Reference proteome</keyword>
<evidence type="ECO:0000256" key="1">
    <source>
        <dbReference type="SAM" id="MobiDB-lite"/>
    </source>
</evidence>
<proteinExistence type="predicted"/>
<feature type="compositionally biased region" description="Low complexity" evidence="1">
    <location>
        <begin position="37"/>
        <end position="46"/>
    </location>
</feature>
<comment type="caution">
    <text evidence="2">The sequence shown here is derived from an EMBL/GenBank/DDBJ whole genome shotgun (WGS) entry which is preliminary data.</text>
</comment>
<accession>A0A3L6RAL9</accession>
<gene>
    <name evidence="2" type="ORF">C2845_PM06G31440</name>
</gene>
<reference evidence="3" key="1">
    <citation type="journal article" date="2019" name="Nat. Commun.">
        <title>The genome of broomcorn millet.</title>
        <authorList>
            <person name="Zou C."/>
            <person name="Miki D."/>
            <person name="Li D."/>
            <person name="Tang Q."/>
            <person name="Xiao L."/>
            <person name="Rajput S."/>
            <person name="Deng P."/>
            <person name="Jia W."/>
            <person name="Huang R."/>
            <person name="Zhang M."/>
            <person name="Sun Y."/>
            <person name="Hu J."/>
            <person name="Fu X."/>
            <person name="Schnable P.S."/>
            <person name="Li F."/>
            <person name="Zhang H."/>
            <person name="Feng B."/>
            <person name="Zhu X."/>
            <person name="Liu R."/>
            <person name="Schnable J.C."/>
            <person name="Zhu J.-K."/>
            <person name="Zhang H."/>
        </authorList>
    </citation>
    <scope>NUCLEOTIDE SEQUENCE [LARGE SCALE GENOMIC DNA]</scope>
</reference>
<name>A0A3L6RAL9_PANMI</name>
<organism evidence="2 3">
    <name type="scientific">Panicum miliaceum</name>
    <name type="common">Proso millet</name>
    <name type="synonym">Broomcorn millet</name>
    <dbReference type="NCBI Taxonomy" id="4540"/>
    <lineage>
        <taxon>Eukaryota</taxon>
        <taxon>Viridiplantae</taxon>
        <taxon>Streptophyta</taxon>
        <taxon>Embryophyta</taxon>
        <taxon>Tracheophyta</taxon>
        <taxon>Spermatophyta</taxon>
        <taxon>Magnoliopsida</taxon>
        <taxon>Liliopsida</taxon>
        <taxon>Poales</taxon>
        <taxon>Poaceae</taxon>
        <taxon>PACMAD clade</taxon>
        <taxon>Panicoideae</taxon>
        <taxon>Panicodae</taxon>
        <taxon>Paniceae</taxon>
        <taxon>Panicinae</taxon>
        <taxon>Panicum</taxon>
        <taxon>Panicum sect. Panicum</taxon>
    </lineage>
</organism>